<dbReference type="InterPro" id="IPR058031">
    <property type="entry name" value="AAA_lid_NorR"/>
</dbReference>
<dbReference type="InterPro" id="IPR002078">
    <property type="entry name" value="Sigma_54_int"/>
</dbReference>
<dbReference type="InterPro" id="IPR027417">
    <property type="entry name" value="P-loop_NTPase"/>
</dbReference>
<dbReference type="PROSITE" id="PS00675">
    <property type="entry name" value="SIGMA54_INTERACT_1"/>
    <property type="match status" value="1"/>
</dbReference>
<keyword evidence="3" id="KW-0805">Transcription regulation</keyword>
<dbReference type="InterPro" id="IPR025944">
    <property type="entry name" value="Sigma_54_int_dom_CS"/>
</dbReference>
<dbReference type="EMBL" id="BJCL01000001">
    <property type="protein sequence ID" value="GCL61099.1"/>
    <property type="molecule type" value="Genomic_DNA"/>
</dbReference>
<evidence type="ECO:0000256" key="5">
    <source>
        <dbReference type="ARBA" id="ARBA00023163"/>
    </source>
</evidence>
<dbReference type="PANTHER" id="PTHR32071:SF77">
    <property type="entry name" value="TRANSCRIPTIONAL REGULATORY PROTEIN"/>
    <property type="match status" value="1"/>
</dbReference>
<dbReference type="InterPro" id="IPR002197">
    <property type="entry name" value="HTH_Fis"/>
</dbReference>
<dbReference type="OrthoDB" id="9761705at2"/>
<name>A0A480AH59_9BURK</name>
<dbReference type="PROSITE" id="PS00676">
    <property type="entry name" value="SIGMA54_INTERACT_2"/>
    <property type="match status" value="1"/>
</dbReference>
<keyword evidence="4" id="KW-0238">DNA-binding</keyword>
<feature type="domain" description="Sigma-54 factor interaction" evidence="6">
    <location>
        <begin position="368"/>
        <end position="594"/>
    </location>
</feature>
<dbReference type="Proteomes" id="UP000301751">
    <property type="component" value="Unassembled WGS sequence"/>
</dbReference>
<sequence>MPLNCPPRPDTPRVNPHAQPCIATRLRDARRCLAAQADGPADDLLPALTPLLGEVLARSWQRSAQAGLAPQGRRHGAPHASAAQLARAMQRQYELLSHAQPVLDYMAQQVAGTPSLLILADAQGMLLRTQGDADVAGRAERVALRPGAHWAEAWRGTNAIGTALAQEAPVVVHGGQHYLERNGFLTCAAAPIIDPAGRLMGAFDISGEQRAHHPSSLGHTLGLARSAARMVEHRLFDTWHAGSLRLRLHPQAEGLGTLGEGLLAWSGEGLLIGANAAGLAALGLGRSAIGTLQLAQCLQTTLDSLLDWALQASRSSHTPPRVLHRLDGAPLWSRVQGGATMAPRRPAAADATPAIDAPPARSDALAALDTGDPAMAAAVQRARRVVDKPIALLLQGESGVGKEVFARAVHASGPRRAGPFVAVNCAALPETLIEAELFGYQGGAFTGARREGAPGRIREAHGGTLFLDEIGDMPLAMQARLLRVLQERTVVPLGGGKPVAVDFALMCATHRTLRSELDAGRFRADLYYRLNGLTLHLPPLRERGDLMGLVAQMLADIAPDRPLVLDAPLTQALAAYRWPGNLRQLHNALRTAVALLGDGELQIGWAQLPDDLAADLQAARARRPPEQLADEEADLRLQQAHSVARMVEVCHGNLSEAARRLGISRNTLYRKLGRASPG</sequence>
<dbReference type="Gene3D" id="3.30.450.40">
    <property type="match status" value="1"/>
</dbReference>
<gene>
    <name evidence="7" type="ORF">AQPW35_01800</name>
</gene>
<dbReference type="Gene3D" id="3.40.50.300">
    <property type="entry name" value="P-loop containing nucleotide triphosphate hydrolases"/>
    <property type="match status" value="1"/>
</dbReference>
<keyword evidence="2" id="KW-0067">ATP-binding</keyword>
<dbReference type="PROSITE" id="PS00688">
    <property type="entry name" value="SIGMA54_INTERACT_3"/>
    <property type="match status" value="1"/>
</dbReference>
<reference evidence="8" key="1">
    <citation type="submission" date="2019-03" db="EMBL/GenBank/DDBJ databases">
        <title>Aquabacterium pictum sp.nov., the first bacteriochlorophyll a-containing freshwater bacterium in the genus Aquabacterium of the class Betaproteobacteria.</title>
        <authorList>
            <person name="Hirose S."/>
            <person name="Tank M."/>
            <person name="Hara E."/>
            <person name="Tamaki H."/>
            <person name="Takaichi S."/>
            <person name="Haruta S."/>
            <person name="Hanada S."/>
        </authorList>
    </citation>
    <scope>NUCLEOTIDE SEQUENCE [LARGE SCALE GENOMIC DNA]</scope>
    <source>
        <strain evidence="8">W35</strain>
    </source>
</reference>
<dbReference type="InterPro" id="IPR025943">
    <property type="entry name" value="Sigma_54_int_dom_ATP-bd_2"/>
</dbReference>
<dbReference type="Gene3D" id="1.10.8.60">
    <property type="match status" value="1"/>
</dbReference>
<dbReference type="Pfam" id="PF00158">
    <property type="entry name" value="Sigma54_activat"/>
    <property type="match status" value="1"/>
</dbReference>
<dbReference type="Pfam" id="PF02954">
    <property type="entry name" value="HTH_8"/>
    <property type="match status" value="1"/>
</dbReference>
<organism evidence="7 8">
    <name type="scientific">Pseudaquabacterium pictum</name>
    <dbReference type="NCBI Taxonomy" id="2315236"/>
    <lineage>
        <taxon>Bacteria</taxon>
        <taxon>Pseudomonadati</taxon>
        <taxon>Pseudomonadota</taxon>
        <taxon>Betaproteobacteria</taxon>
        <taxon>Burkholderiales</taxon>
        <taxon>Sphaerotilaceae</taxon>
        <taxon>Pseudaquabacterium</taxon>
    </lineage>
</organism>
<keyword evidence="1" id="KW-0547">Nucleotide-binding</keyword>
<dbReference type="FunFam" id="3.40.50.300:FF:000006">
    <property type="entry name" value="DNA-binding transcriptional regulator NtrC"/>
    <property type="match status" value="1"/>
</dbReference>
<evidence type="ECO:0000313" key="7">
    <source>
        <dbReference type="EMBL" id="GCL61099.1"/>
    </source>
</evidence>
<comment type="caution">
    <text evidence="7">The sequence shown here is derived from an EMBL/GenBank/DDBJ whole genome shotgun (WGS) entry which is preliminary data.</text>
</comment>
<keyword evidence="5" id="KW-0804">Transcription</keyword>
<keyword evidence="8" id="KW-1185">Reference proteome</keyword>
<dbReference type="CDD" id="cd00009">
    <property type="entry name" value="AAA"/>
    <property type="match status" value="1"/>
</dbReference>
<dbReference type="Pfam" id="PF01590">
    <property type="entry name" value="GAF"/>
    <property type="match status" value="1"/>
</dbReference>
<evidence type="ECO:0000256" key="3">
    <source>
        <dbReference type="ARBA" id="ARBA00023015"/>
    </source>
</evidence>
<dbReference type="InterPro" id="IPR003018">
    <property type="entry name" value="GAF"/>
</dbReference>
<dbReference type="AlphaFoldDB" id="A0A480AH59"/>
<dbReference type="SUPFAM" id="SSF55781">
    <property type="entry name" value="GAF domain-like"/>
    <property type="match status" value="1"/>
</dbReference>
<accession>A0A480AH59</accession>
<dbReference type="PROSITE" id="PS50045">
    <property type="entry name" value="SIGMA54_INTERACT_4"/>
    <property type="match status" value="1"/>
</dbReference>
<dbReference type="Gene3D" id="1.10.10.60">
    <property type="entry name" value="Homeodomain-like"/>
    <property type="match status" value="1"/>
</dbReference>
<evidence type="ECO:0000259" key="6">
    <source>
        <dbReference type="PROSITE" id="PS50045"/>
    </source>
</evidence>
<dbReference type="SMART" id="SM00382">
    <property type="entry name" value="AAA"/>
    <property type="match status" value="1"/>
</dbReference>
<dbReference type="InterPro" id="IPR025662">
    <property type="entry name" value="Sigma_54_int_dom_ATP-bd_1"/>
</dbReference>
<dbReference type="GO" id="GO:0006355">
    <property type="term" value="P:regulation of DNA-templated transcription"/>
    <property type="evidence" value="ECO:0007669"/>
    <property type="project" value="InterPro"/>
</dbReference>
<dbReference type="SUPFAM" id="SSF52540">
    <property type="entry name" value="P-loop containing nucleoside triphosphate hydrolases"/>
    <property type="match status" value="1"/>
</dbReference>
<proteinExistence type="predicted"/>
<dbReference type="Pfam" id="PF25601">
    <property type="entry name" value="AAA_lid_14"/>
    <property type="match status" value="1"/>
</dbReference>
<protein>
    <submittedName>
        <fullName evidence="7">Sigma-54-dependent Fis family transcriptional regulator</fullName>
    </submittedName>
</protein>
<dbReference type="PANTHER" id="PTHR32071">
    <property type="entry name" value="TRANSCRIPTIONAL REGULATORY PROTEIN"/>
    <property type="match status" value="1"/>
</dbReference>
<evidence type="ECO:0000256" key="1">
    <source>
        <dbReference type="ARBA" id="ARBA00022741"/>
    </source>
</evidence>
<dbReference type="InterPro" id="IPR003593">
    <property type="entry name" value="AAA+_ATPase"/>
</dbReference>
<dbReference type="GO" id="GO:0043565">
    <property type="term" value="F:sequence-specific DNA binding"/>
    <property type="evidence" value="ECO:0007669"/>
    <property type="project" value="InterPro"/>
</dbReference>
<evidence type="ECO:0000256" key="4">
    <source>
        <dbReference type="ARBA" id="ARBA00023125"/>
    </source>
</evidence>
<dbReference type="SUPFAM" id="SSF46689">
    <property type="entry name" value="Homeodomain-like"/>
    <property type="match status" value="1"/>
</dbReference>
<dbReference type="InterPro" id="IPR009057">
    <property type="entry name" value="Homeodomain-like_sf"/>
</dbReference>
<dbReference type="InterPro" id="IPR029016">
    <property type="entry name" value="GAF-like_dom_sf"/>
</dbReference>
<evidence type="ECO:0000256" key="2">
    <source>
        <dbReference type="ARBA" id="ARBA00022840"/>
    </source>
</evidence>
<dbReference type="GO" id="GO:0005524">
    <property type="term" value="F:ATP binding"/>
    <property type="evidence" value="ECO:0007669"/>
    <property type="project" value="UniProtKB-KW"/>
</dbReference>
<dbReference type="RefSeq" id="WP_137730881.1">
    <property type="nucleotide sequence ID" value="NZ_BJCL01000001.1"/>
</dbReference>
<evidence type="ECO:0000313" key="8">
    <source>
        <dbReference type="Proteomes" id="UP000301751"/>
    </source>
</evidence>